<dbReference type="GO" id="GO:0015179">
    <property type="term" value="F:L-amino acid transmembrane transporter activity"/>
    <property type="evidence" value="ECO:0007669"/>
    <property type="project" value="TreeGrafter"/>
</dbReference>
<dbReference type="PIRSF" id="PIRSF006060">
    <property type="entry name" value="AA_transporter"/>
    <property type="match status" value="1"/>
</dbReference>
<organism evidence="6">
    <name type="scientific">Singulisphaera sp. Ch08</name>
    <dbReference type="NCBI Taxonomy" id="3120278"/>
    <lineage>
        <taxon>Bacteria</taxon>
        <taxon>Pseudomonadati</taxon>
        <taxon>Planctomycetota</taxon>
        <taxon>Planctomycetia</taxon>
        <taxon>Isosphaerales</taxon>
        <taxon>Isosphaeraceae</taxon>
        <taxon>Singulisphaera</taxon>
    </lineage>
</organism>
<dbReference type="Gene3D" id="1.20.1740.10">
    <property type="entry name" value="Amino acid/polyamine transporter I"/>
    <property type="match status" value="1"/>
</dbReference>
<proteinExistence type="predicted"/>
<feature type="transmembrane region" description="Helical" evidence="5">
    <location>
        <begin position="252"/>
        <end position="277"/>
    </location>
</feature>
<dbReference type="InterPro" id="IPR002293">
    <property type="entry name" value="AA/rel_permease1"/>
</dbReference>
<feature type="transmembrane region" description="Helical" evidence="5">
    <location>
        <begin position="7"/>
        <end position="28"/>
    </location>
</feature>
<name>A0AAU7CG00_9BACT</name>
<keyword evidence="2 5" id="KW-0812">Transmembrane</keyword>
<feature type="transmembrane region" description="Helical" evidence="5">
    <location>
        <begin position="432"/>
        <end position="451"/>
    </location>
</feature>
<dbReference type="InterPro" id="IPR050598">
    <property type="entry name" value="AminoAcid_Transporter"/>
</dbReference>
<dbReference type="PANTHER" id="PTHR11785:SF512">
    <property type="entry name" value="SOBREMESA, ISOFORM B"/>
    <property type="match status" value="1"/>
</dbReference>
<dbReference type="EMBL" id="CP155447">
    <property type="protein sequence ID" value="XBH04135.1"/>
    <property type="molecule type" value="Genomic_DNA"/>
</dbReference>
<dbReference type="PANTHER" id="PTHR11785">
    <property type="entry name" value="AMINO ACID TRANSPORTER"/>
    <property type="match status" value="1"/>
</dbReference>
<evidence type="ECO:0000256" key="5">
    <source>
        <dbReference type="SAM" id="Phobius"/>
    </source>
</evidence>
<evidence type="ECO:0000256" key="4">
    <source>
        <dbReference type="ARBA" id="ARBA00023136"/>
    </source>
</evidence>
<gene>
    <name evidence="6" type="ORF">V5E97_38445</name>
</gene>
<feature type="transmembrane region" description="Helical" evidence="5">
    <location>
        <begin position="148"/>
        <end position="165"/>
    </location>
</feature>
<feature type="transmembrane region" description="Helical" evidence="5">
    <location>
        <begin position="377"/>
        <end position="395"/>
    </location>
</feature>
<evidence type="ECO:0000313" key="6">
    <source>
        <dbReference type="EMBL" id="XBH04135.1"/>
    </source>
</evidence>
<comment type="subcellular location">
    <subcellularLocation>
        <location evidence="1">Membrane</location>
        <topology evidence="1">Multi-pass membrane protein</topology>
    </subcellularLocation>
</comment>
<dbReference type="GO" id="GO:0016020">
    <property type="term" value="C:membrane"/>
    <property type="evidence" value="ECO:0007669"/>
    <property type="project" value="UniProtKB-SubCell"/>
</dbReference>
<reference evidence="6" key="1">
    <citation type="submission" date="2024-05" db="EMBL/GenBank/DDBJ databases">
        <title>Planctomycetes of the genus Singulisphaera possess chitinolytic capabilities.</title>
        <authorList>
            <person name="Ivanova A."/>
        </authorList>
    </citation>
    <scope>NUCLEOTIDE SEQUENCE</scope>
    <source>
        <strain evidence="6">Ch08T</strain>
    </source>
</reference>
<sequence>MLRRRLSLLQAVSLNMAMMVGIGPFITIPEFLKKLDGPHVMIGWVIGAVIALADGLVWSELAAAFPGSGGTYHFFDAVYGESRAGRLLKFLFVWQFLFSAPLEVATGAIGLAHYAGYLGPALKQTAWSWHASVPILGAFTWQVQNEQLLAMAVMLAITALAYRRIEVAGRLMVVLWAGMLATVAVVIASGLGHFNAAQAFAFPANAFTLDRPFAMGLGAAVGIAMYDFLGYYQICYLGDEVDDAARTIPRAILISVVAVALVYLTMNVSILGVLPWHEVIASTHVASDMMQRLFGATAARIVTLMIIWTAAASTFAALLGYSRVPYAAARSGHFFQGLARTHPTGLFPHRSMLLIAGLATIACLADLVTVIEALLTSRILIQFVAQIATVFYLRTRPDLFEKMRFRMWFFPLPALVALAGWLFVFGASRPRIILYGVGSLLLGTAVFMVWNRLETNSHLDRTPVG</sequence>
<evidence type="ECO:0000256" key="3">
    <source>
        <dbReference type="ARBA" id="ARBA00022989"/>
    </source>
</evidence>
<feature type="transmembrane region" description="Helical" evidence="5">
    <location>
        <begin position="172"/>
        <end position="193"/>
    </location>
</feature>
<accession>A0AAU7CG00</accession>
<protein>
    <submittedName>
        <fullName evidence="6">Amino acid permease</fullName>
    </submittedName>
</protein>
<feature type="transmembrane region" description="Helical" evidence="5">
    <location>
        <begin position="213"/>
        <end position="232"/>
    </location>
</feature>
<feature type="transmembrane region" description="Helical" evidence="5">
    <location>
        <begin position="40"/>
        <end position="58"/>
    </location>
</feature>
<feature type="transmembrane region" description="Helical" evidence="5">
    <location>
        <begin position="407"/>
        <end position="426"/>
    </location>
</feature>
<dbReference type="Pfam" id="PF13520">
    <property type="entry name" value="AA_permease_2"/>
    <property type="match status" value="1"/>
</dbReference>
<dbReference type="AlphaFoldDB" id="A0AAU7CG00"/>
<dbReference type="RefSeq" id="WP_406696883.1">
    <property type="nucleotide sequence ID" value="NZ_CP155447.1"/>
</dbReference>
<feature type="transmembrane region" description="Helical" evidence="5">
    <location>
        <begin position="297"/>
        <end position="321"/>
    </location>
</feature>
<feature type="transmembrane region" description="Helical" evidence="5">
    <location>
        <begin position="91"/>
        <end position="115"/>
    </location>
</feature>
<evidence type="ECO:0000256" key="1">
    <source>
        <dbReference type="ARBA" id="ARBA00004141"/>
    </source>
</evidence>
<feature type="transmembrane region" description="Helical" evidence="5">
    <location>
        <begin position="352"/>
        <end position="371"/>
    </location>
</feature>
<keyword evidence="3 5" id="KW-1133">Transmembrane helix</keyword>
<keyword evidence="4 5" id="KW-0472">Membrane</keyword>
<evidence type="ECO:0000256" key="2">
    <source>
        <dbReference type="ARBA" id="ARBA00022692"/>
    </source>
</evidence>